<evidence type="ECO:0000313" key="2">
    <source>
        <dbReference type="Proteomes" id="UP000295278"/>
    </source>
</evidence>
<reference evidence="1 2" key="1">
    <citation type="submission" date="2019-03" db="EMBL/GenBank/DDBJ databases">
        <title>Flavobacterium AT-3-2 sp. nov., isolated from arctic soil.</title>
        <authorList>
            <person name="Chaudhary D.K."/>
        </authorList>
    </citation>
    <scope>NUCLEOTIDE SEQUENCE [LARGE SCALE GENOMIC DNA]</scope>
    <source>
        <strain evidence="1 2">AT-3-2</strain>
    </source>
</reference>
<gene>
    <name evidence="1" type="ORF">E0F89_06035</name>
</gene>
<dbReference type="RefSeq" id="WP_131908953.1">
    <property type="nucleotide sequence ID" value="NZ_SMFM01000002.1"/>
</dbReference>
<dbReference type="EMBL" id="SMFM01000002">
    <property type="protein sequence ID" value="TDD77157.1"/>
    <property type="molecule type" value="Genomic_DNA"/>
</dbReference>
<dbReference type="AlphaFoldDB" id="A0A4V2YUE1"/>
<organism evidence="1 2">
    <name type="scientific">Flavobacterium caseinilyticum</name>
    <dbReference type="NCBI Taxonomy" id="2541732"/>
    <lineage>
        <taxon>Bacteria</taxon>
        <taxon>Pseudomonadati</taxon>
        <taxon>Bacteroidota</taxon>
        <taxon>Flavobacteriia</taxon>
        <taxon>Flavobacteriales</taxon>
        <taxon>Flavobacteriaceae</taxon>
        <taxon>Flavobacterium</taxon>
    </lineage>
</organism>
<dbReference type="OrthoDB" id="944647at2"/>
<protein>
    <recommendedName>
        <fullName evidence="3">Antirestriction protein ArdA</fullName>
    </recommendedName>
</protein>
<dbReference type="Proteomes" id="UP000295278">
    <property type="component" value="Unassembled WGS sequence"/>
</dbReference>
<name>A0A4V2YUE1_9FLAO</name>
<keyword evidence="2" id="KW-1185">Reference proteome</keyword>
<sequence length="181" mass="21299">MENTAKLFVTDYASYNEGKQFEFGYWVELNDFNDAEEFNTYITTHFNNVVGLQDFEPMYTDFEGFPDSLYSESMSESELEKIFKYIELDYENKDDSEKVSLWNEYCSEQRNEDEIHNFDDDFFDIFFEGKPMEAAKAASFGDVNWSDDYISFDGYGNLKSLSNPIHAIDENALIEWLIENL</sequence>
<evidence type="ECO:0008006" key="3">
    <source>
        <dbReference type="Google" id="ProtNLM"/>
    </source>
</evidence>
<accession>A0A4V2YUE1</accession>
<comment type="caution">
    <text evidence="1">The sequence shown here is derived from an EMBL/GenBank/DDBJ whole genome shotgun (WGS) entry which is preliminary data.</text>
</comment>
<proteinExistence type="predicted"/>
<evidence type="ECO:0000313" key="1">
    <source>
        <dbReference type="EMBL" id="TDD77157.1"/>
    </source>
</evidence>